<accession>A0A9Y2JN83</accession>
<evidence type="ECO:0000313" key="2">
    <source>
        <dbReference type="EMBL" id="WIY01618.1"/>
    </source>
</evidence>
<dbReference type="KEGG" id="amog:QRX60_47655"/>
<reference evidence="2 3" key="1">
    <citation type="submission" date="2023-06" db="EMBL/GenBank/DDBJ databases">
        <authorList>
            <person name="Oyuntsetseg B."/>
            <person name="Kim S.B."/>
        </authorList>
    </citation>
    <scope>NUCLEOTIDE SEQUENCE [LARGE SCALE GENOMIC DNA]</scope>
    <source>
        <strain evidence="2 3">4-36</strain>
    </source>
</reference>
<gene>
    <name evidence="2" type="ORF">QRX60_47655</name>
</gene>
<dbReference type="RefSeq" id="WP_285998063.1">
    <property type="nucleotide sequence ID" value="NZ_CP127295.1"/>
</dbReference>
<feature type="transmembrane region" description="Helical" evidence="1">
    <location>
        <begin position="43"/>
        <end position="61"/>
    </location>
</feature>
<protein>
    <submittedName>
        <fullName evidence="2">Uncharacterized protein</fullName>
    </submittedName>
</protein>
<organism evidence="2 3">
    <name type="scientific">Amycolatopsis mongoliensis</name>
    <dbReference type="NCBI Taxonomy" id="715475"/>
    <lineage>
        <taxon>Bacteria</taxon>
        <taxon>Bacillati</taxon>
        <taxon>Actinomycetota</taxon>
        <taxon>Actinomycetes</taxon>
        <taxon>Pseudonocardiales</taxon>
        <taxon>Pseudonocardiaceae</taxon>
        <taxon>Amycolatopsis</taxon>
    </lineage>
</organism>
<evidence type="ECO:0000256" key="1">
    <source>
        <dbReference type="SAM" id="Phobius"/>
    </source>
</evidence>
<feature type="transmembrane region" description="Helical" evidence="1">
    <location>
        <begin position="81"/>
        <end position="101"/>
    </location>
</feature>
<keyword evidence="1" id="KW-0472">Membrane</keyword>
<keyword evidence="3" id="KW-1185">Reference proteome</keyword>
<proteinExistence type="predicted"/>
<feature type="transmembrane region" description="Helical" evidence="1">
    <location>
        <begin position="20"/>
        <end position="37"/>
    </location>
</feature>
<dbReference type="EMBL" id="CP127295">
    <property type="protein sequence ID" value="WIY01618.1"/>
    <property type="molecule type" value="Genomic_DNA"/>
</dbReference>
<evidence type="ECO:0000313" key="3">
    <source>
        <dbReference type="Proteomes" id="UP001239397"/>
    </source>
</evidence>
<keyword evidence="1" id="KW-0812">Transmembrane</keyword>
<dbReference type="AlphaFoldDB" id="A0A9Y2JN83"/>
<sequence>MTNPGRTTARPDTSDTTTKTRSRFLALGLLLGVLWYVNGSRPLWEHALRMLVLMIVVLVALELLARRRYHGNERPHIRHGWIIGAKLALLAVAVGADWLLAQWTSRANLIVAIGLAVVVAVAGPRLAHRAVRGPGK</sequence>
<name>A0A9Y2JN83_9PSEU</name>
<keyword evidence="1" id="KW-1133">Transmembrane helix</keyword>
<feature type="transmembrane region" description="Helical" evidence="1">
    <location>
        <begin position="107"/>
        <end position="127"/>
    </location>
</feature>
<dbReference type="Proteomes" id="UP001239397">
    <property type="component" value="Chromosome"/>
</dbReference>